<comment type="similarity">
    <text evidence="1 7">Belongs to the complex I 30 kDa subunit family.</text>
</comment>
<evidence type="ECO:0000256" key="7">
    <source>
        <dbReference type="RuleBase" id="RU003456"/>
    </source>
</evidence>
<evidence type="ECO:0000256" key="5">
    <source>
        <dbReference type="ARBA" id="ARBA00033303"/>
    </source>
</evidence>
<sequence>MFLVRSCTRLARSRASYCAQSHLLKDGTKLNSFSKSDYSSDVTPPTDQIPAVRASSSIVRQKLLEFGDYVAECLPKYVQQVQLTYTNELEVMIDPEYIIPVITFLRDNTLCQFTNLSDLTAVDVPTRPCRFEIVYNFLSIPYNQRIRVKTYTNELTALDSICEVHPGANWYEREVWDMYGVFFRNHPDLRRILTDYGFDGHPFRKDFPLTGYYEIRFDDEQQRIVRDPVELAQEFRKFDLSSPWEVFPNYRQTPELPSPPEVSSEEEKK</sequence>
<evidence type="ECO:0000256" key="4">
    <source>
        <dbReference type="ARBA" id="ARBA00031525"/>
    </source>
</evidence>
<feature type="domain" description="NADH:ubiquinone oxidoreductase 30kDa subunit" evidence="9">
    <location>
        <begin position="91"/>
        <end position="212"/>
    </location>
</feature>
<dbReference type="NCBIfam" id="TIGR01961">
    <property type="entry name" value="NuoC_fam"/>
    <property type="match status" value="1"/>
</dbReference>
<comment type="subunit">
    <text evidence="6">Core subunit of respiratory chain NADH dehydrogenase (Complex I) which is composed of 45 different subunits. Interacts with NDUFAF3. Interacts with RAB5IF. Found in subcomplexes containing subunits NDUFS2, MT-ND1 and NDUFA13.</text>
</comment>
<dbReference type="PANTHER" id="PTHR10884:SF14">
    <property type="entry name" value="NADH DEHYDROGENASE [UBIQUINONE] IRON-SULFUR PROTEIN 3, MITOCHONDRIAL"/>
    <property type="match status" value="1"/>
</dbReference>
<evidence type="ECO:0000259" key="9">
    <source>
        <dbReference type="Pfam" id="PF00329"/>
    </source>
</evidence>
<dbReference type="InterPro" id="IPR020396">
    <property type="entry name" value="NADH_UbQ_OxRdtase_CS"/>
</dbReference>
<dbReference type="EMBL" id="CAWYQH010000097">
    <property type="protein sequence ID" value="CAK8683523.1"/>
    <property type="molecule type" value="Genomic_DNA"/>
</dbReference>
<name>A0ABP0FXZ5_CLALP</name>
<dbReference type="Gene3D" id="3.30.460.80">
    <property type="entry name" value="NADH:ubiquinone oxidoreductase, 30kDa subunit"/>
    <property type="match status" value="1"/>
</dbReference>
<feature type="region of interest" description="Disordered" evidence="8">
    <location>
        <begin position="247"/>
        <end position="269"/>
    </location>
</feature>
<dbReference type="NCBIfam" id="NF004733">
    <property type="entry name" value="PRK06074.1-5"/>
    <property type="match status" value="1"/>
</dbReference>
<dbReference type="Pfam" id="PF00329">
    <property type="entry name" value="Complex1_30kDa"/>
    <property type="match status" value="1"/>
</dbReference>
<dbReference type="InterPro" id="IPR010218">
    <property type="entry name" value="NADH_DH_suC"/>
</dbReference>
<dbReference type="InterPro" id="IPR001268">
    <property type="entry name" value="NADH_UbQ_OxRdtase_30kDa_su"/>
</dbReference>
<dbReference type="HAMAP" id="MF_01357">
    <property type="entry name" value="NDH1_NuoC"/>
    <property type="match status" value="1"/>
</dbReference>
<proteinExistence type="inferred from homology"/>
<keyword evidence="7" id="KW-1278">Translocase</keyword>
<gene>
    <name evidence="10" type="ORF">CVLEPA_LOCUS14591</name>
</gene>
<keyword evidence="3 7" id="KW-0813">Transport</keyword>
<organism evidence="10 11">
    <name type="scientific">Clavelina lepadiformis</name>
    <name type="common">Light-bulb sea squirt</name>
    <name type="synonym">Ascidia lepadiformis</name>
    <dbReference type="NCBI Taxonomy" id="159417"/>
    <lineage>
        <taxon>Eukaryota</taxon>
        <taxon>Metazoa</taxon>
        <taxon>Chordata</taxon>
        <taxon>Tunicata</taxon>
        <taxon>Ascidiacea</taxon>
        <taxon>Aplousobranchia</taxon>
        <taxon>Clavelinidae</taxon>
        <taxon>Clavelina</taxon>
    </lineage>
</organism>
<evidence type="ECO:0000256" key="6">
    <source>
        <dbReference type="ARBA" id="ARBA00047132"/>
    </source>
</evidence>
<dbReference type="InterPro" id="IPR037232">
    <property type="entry name" value="NADH_quin_OxRdtase_su_C/D-like"/>
</dbReference>
<dbReference type="SUPFAM" id="SSF143243">
    <property type="entry name" value="Nqo5-like"/>
    <property type="match status" value="1"/>
</dbReference>
<comment type="caution">
    <text evidence="10">The sequence shown here is derived from an EMBL/GenBank/DDBJ whole genome shotgun (WGS) entry which is preliminary data.</text>
</comment>
<evidence type="ECO:0000256" key="3">
    <source>
        <dbReference type="ARBA" id="ARBA00022448"/>
    </source>
</evidence>
<evidence type="ECO:0000313" key="10">
    <source>
        <dbReference type="EMBL" id="CAK8683523.1"/>
    </source>
</evidence>
<keyword evidence="7" id="KW-0520">NAD</keyword>
<keyword evidence="11" id="KW-1185">Reference proteome</keyword>
<dbReference type="PROSITE" id="PS00542">
    <property type="entry name" value="COMPLEX1_30K"/>
    <property type="match status" value="1"/>
</dbReference>
<dbReference type="PANTHER" id="PTHR10884">
    <property type="entry name" value="NADH DEHYDROGENASE UBIQUINONE IRON-SULFUR PROTEIN 3"/>
    <property type="match status" value="1"/>
</dbReference>
<protein>
    <recommendedName>
        <fullName evidence="2">NADH dehydrogenase [ubiquinone] iron-sulfur protein 3, mitochondrial</fullName>
    </recommendedName>
    <alternativeName>
        <fullName evidence="5">Complex I-30kD</fullName>
    </alternativeName>
    <alternativeName>
        <fullName evidence="4">NADH-ubiquinone oxidoreductase 30 kDa subunit</fullName>
    </alternativeName>
</protein>
<evidence type="ECO:0000256" key="2">
    <source>
        <dbReference type="ARBA" id="ARBA00020084"/>
    </source>
</evidence>
<evidence type="ECO:0000256" key="1">
    <source>
        <dbReference type="ARBA" id="ARBA00007569"/>
    </source>
</evidence>
<evidence type="ECO:0000256" key="8">
    <source>
        <dbReference type="SAM" id="MobiDB-lite"/>
    </source>
</evidence>
<evidence type="ECO:0000313" key="11">
    <source>
        <dbReference type="Proteomes" id="UP001642483"/>
    </source>
</evidence>
<reference evidence="10 11" key="1">
    <citation type="submission" date="2024-02" db="EMBL/GenBank/DDBJ databases">
        <authorList>
            <person name="Daric V."/>
            <person name="Darras S."/>
        </authorList>
    </citation>
    <scope>NUCLEOTIDE SEQUENCE [LARGE SCALE GENOMIC DNA]</scope>
</reference>
<dbReference type="Proteomes" id="UP001642483">
    <property type="component" value="Unassembled WGS sequence"/>
</dbReference>
<accession>A0ABP0FXZ5</accession>